<organism evidence="6 7">
    <name type="scientific">Parascaris univalens</name>
    <name type="common">Nematode worm</name>
    <dbReference type="NCBI Taxonomy" id="6257"/>
    <lineage>
        <taxon>Eukaryota</taxon>
        <taxon>Metazoa</taxon>
        <taxon>Ecdysozoa</taxon>
        <taxon>Nematoda</taxon>
        <taxon>Chromadorea</taxon>
        <taxon>Rhabditida</taxon>
        <taxon>Spirurina</taxon>
        <taxon>Ascaridomorpha</taxon>
        <taxon>Ascaridoidea</taxon>
        <taxon>Ascarididae</taxon>
        <taxon>Parascaris</taxon>
    </lineage>
</organism>
<keyword evidence="3 5" id="KW-1133">Transmembrane helix</keyword>
<dbReference type="AlphaFoldDB" id="A0A915AFN2"/>
<evidence type="ECO:0000256" key="3">
    <source>
        <dbReference type="ARBA" id="ARBA00022989"/>
    </source>
</evidence>
<keyword evidence="2 5" id="KW-0812">Transmembrane</keyword>
<keyword evidence="4 5" id="KW-0472">Membrane</keyword>
<evidence type="ECO:0000256" key="4">
    <source>
        <dbReference type="ARBA" id="ARBA00023136"/>
    </source>
</evidence>
<feature type="transmembrane region" description="Helical" evidence="5">
    <location>
        <begin position="69"/>
        <end position="92"/>
    </location>
</feature>
<accession>A0A915AFN2</accession>
<comment type="subcellular location">
    <subcellularLocation>
        <location evidence="1">Membrane</location>
        <topology evidence="1">Multi-pass membrane protein</topology>
    </subcellularLocation>
</comment>
<feature type="transmembrane region" description="Helical" evidence="5">
    <location>
        <begin position="146"/>
        <end position="168"/>
    </location>
</feature>
<proteinExistence type="predicted"/>
<evidence type="ECO:0000313" key="6">
    <source>
        <dbReference type="Proteomes" id="UP000887569"/>
    </source>
</evidence>
<dbReference type="Pfam" id="PF01027">
    <property type="entry name" value="Bax1-I"/>
    <property type="match status" value="1"/>
</dbReference>
<sequence>MLSRLLGDCTRSSHLRAFILPSLRQFSRTSSNAARGFGNRYAQQGFAVRERVGPTLREKLLGPTTGKPFIYGTYAVAGASVMGIGLLCYYGLGMSKEASIMSQSALWPQHVRDRLRSTYGYLAASLAVTAASGVAASRSYTIMRLMASGSVVTTFAALAVIVGSGMIAQAIDYDNTIMKHAAWLTHAGLFGAMLAPLCFLGGPALLRAAWYTAGIVAGLSFTAISAPSEKFLMMSGPLAMGLGVVFVANIGTFFLPPGSALGAGLASLVVYGGLILFSMFLLHDTQRVVKLAEKYPVRGQTPTYYSYGNYGYGTQDVQQQFRRFDPINAQMAIYLDILNIFIRMAMIMGGMGGNRRRR</sequence>
<evidence type="ECO:0000256" key="5">
    <source>
        <dbReference type="SAM" id="Phobius"/>
    </source>
</evidence>
<feature type="transmembrane region" description="Helical" evidence="5">
    <location>
        <begin position="332"/>
        <end position="352"/>
    </location>
</feature>
<evidence type="ECO:0000256" key="2">
    <source>
        <dbReference type="ARBA" id="ARBA00022692"/>
    </source>
</evidence>
<protein>
    <submittedName>
        <fullName evidence="7">Growth hormone-inducible transmembrane protein</fullName>
    </submittedName>
</protein>
<dbReference type="InterPro" id="IPR006214">
    <property type="entry name" value="Bax_inhibitor_1-related"/>
</dbReference>
<evidence type="ECO:0000313" key="7">
    <source>
        <dbReference type="WBParaSite" id="PgR006_g040_t03"/>
    </source>
</evidence>
<reference evidence="7" key="1">
    <citation type="submission" date="2022-11" db="UniProtKB">
        <authorList>
            <consortium name="WormBaseParasite"/>
        </authorList>
    </citation>
    <scope>IDENTIFICATION</scope>
</reference>
<dbReference type="GO" id="GO:0005743">
    <property type="term" value="C:mitochondrial inner membrane"/>
    <property type="evidence" value="ECO:0007669"/>
    <property type="project" value="TreeGrafter"/>
</dbReference>
<dbReference type="WBParaSite" id="PgR006_g040_t03">
    <property type="protein sequence ID" value="PgR006_g040_t03"/>
    <property type="gene ID" value="PgR006_g040"/>
</dbReference>
<dbReference type="PANTHER" id="PTHR23291:SF112">
    <property type="entry name" value="GROWTH HORMONE-INDUCIBLE TRANSMEMBRANE PROTEIN"/>
    <property type="match status" value="1"/>
</dbReference>
<dbReference type="PANTHER" id="PTHR23291">
    <property type="entry name" value="BAX INHIBITOR-RELATED"/>
    <property type="match status" value="1"/>
</dbReference>
<feature type="transmembrane region" description="Helical" evidence="5">
    <location>
        <begin position="238"/>
        <end position="255"/>
    </location>
</feature>
<feature type="transmembrane region" description="Helical" evidence="5">
    <location>
        <begin position="261"/>
        <end position="282"/>
    </location>
</feature>
<keyword evidence="6" id="KW-1185">Reference proteome</keyword>
<evidence type="ECO:0000256" key="1">
    <source>
        <dbReference type="ARBA" id="ARBA00004141"/>
    </source>
</evidence>
<dbReference type="Proteomes" id="UP000887569">
    <property type="component" value="Unplaced"/>
</dbReference>
<feature type="transmembrane region" description="Helical" evidence="5">
    <location>
        <begin position="119"/>
        <end position="140"/>
    </location>
</feature>
<feature type="transmembrane region" description="Helical" evidence="5">
    <location>
        <begin position="180"/>
        <end position="202"/>
    </location>
</feature>
<name>A0A915AFN2_PARUN</name>